<dbReference type="RefSeq" id="WP_170033914.1">
    <property type="nucleotide sequence ID" value="NZ_JABDTL010000001.1"/>
</dbReference>
<keyword evidence="1" id="KW-1133">Transmembrane helix</keyword>
<name>A0A841GZP1_9BACT</name>
<keyword evidence="3" id="KW-1185">Reference proteome</keyword>
<evidence type="ECO:0000313" key="2">
    <source>
        <dbReference type="EMBL" id="MBB6071217.1"/>
    </source>
</evidence>
<sequence>MDDDRRSRRADRPGFARHSRFWPAEVFVTRDDGSRDWNGAPSSNDGLIPDERARQALRRAAELQAEAAARLQETARGQLMAQAAQPTETDGFRRMDVEAAAVEAGISPEYIRQALVEQDALGEHAEELTPWVEKMGRRMLKTTARSLEVSRVIDADPARVLEAMQRIFPAHPYLLALEDNIGGPPLAGGVLVFQIPRLMATTTNYTPFSYTAATIDVLQLHATLRTIPGPGGSRCELSVRTDLRTGTRRNVWTGVALSGTGGALGAGATAAIAVAASAALPVIAVAAVAGLGILGIASSHGYGAMYRYYLRKMEKELEQLLKVVDASARTGGGFRAPTPPSSSIAGWDGMNSVLNSI</sequence>
<evidence type="ECO:0000313" key="3">
    <source>
        <dbReference type="Proteomes" id="UP000582837"/>
    </source>
</evidence>
<dbReference type="EMBL" id="JACHIA010000007">
    <property type="protein sequence ID" value="MBB6071217.1"/>
    <property type="molecule type" value="Genomic_DNA"/>
</dbReference>
<gene>
    <name evidence="2" type="ORF">HNQ61_002841</name>
</gene>
<keyword evidence="1" id="KW-0472">Membrane</keyword>
<proteinExistence type="predicted"/>
<accession>A0A841GZP1</accession>
<evidence type="ECO:0000256" key="1">
    <source>
        <dbReference type="SAM" id="Phobius"/>
    </source>
</evidence>
<dbReference type="AlphaFoldDB" id="A0A841GZP1"/>
<comment type="caution">
    <text evidence="2">The sequence shown here is derived from an EMBL/GenBank/DDBJ whole genome shotgun (WGS) entry which is preliminary data.</text>
</comment>
<feature type="transmembrane region" description="Helical" evidence="1">
    <location>
        <begin position="251"/>
        <end position="276"/>
    </location>
</feature>
<dbReference type="Proteomes" id="UP000582837">
    <property type="component" value="Unassembled WGS sequence"/>
</dbReference>
<feature type="transmembrane region" description="Helical" evidence="1">
    <location>
        <begin position="282"/>
        <end position="305"/>
    </location>
</feature>
<protein>
    <submittedName>
        <fullName evidence="2">Uncharacterized protein</fullName>
    </submittedName>
</protein>
<organism evidence="2 3">
    <name type="scientific">Longimicrobium terrae</name>
    <dbReference type="NCBI Taxonomy" id="1639882"/>
    <lineage>
        <taxon>Bacteria</taxon>
        <taxon>Pseudomonadati</taxon>
        <taxon>Gemmatimonadota</taxon>
        <taxon>Longimicrobiia</taxon>
        <taxon>Longimicrobiales</taxon>
        <taxon>Longimicrobiaceae</taxon>
        <taxon>Longimicrobium</taxon>
    </lineage>
</organism>
<keyword evidence="1" id="KW-0812">Transmembrane</keyword>
<reference evidence="2 3" key="1">
    <citation type="submission" date="2020-08" db="EMBL/GenBank/DDBJ databases">
        <title>Genomic Encyclopedia of Type Strains, Phase IV (KMG-IV): sequencing the most valuable type-strain genomes for metagenomic binning, comparative biology and taxonomic classification.</title>
        <authorList>
            <person name="Goeker M."/>
        </authorList>
    </citation>
    <scope>NUCLEOTIDE SEQUENCE [LARGE SCALE GENOMIC DNA]</scope>
    <source>
        <strain evidence="2 3">DSM 29007</strain>
    </source>
</reference>